<gene>
    <name evidence="1" type="ORF">QVN42_06300</name>
</gene>
<dbReference type="AlphaFoldDB" id="A0AAW7K1A1"/>
<evidence type="ECO:0000313" key="2">
    <source>
        <dbReference type="Proteomes" id="UP001167864"/>
    </source>
</evidence>
<proteinExistence type="predicted"/>
<dbReference type="EMBL" id="JAUEHU010000005">
    <property type="protein sequence ID" value="MDN0087010.1"/>
    <property type="molecule type" value="Genomic_DNA"/>
</dbReference>
<dbReference type="Proteomes" id="UP001167864">
    <property type="component" value="Unassembled WGS sequence"/>
</dbReference>
<reference evidence="1" key="1">
    <citation type="submission" date="2023-06" db="EMBL/GenBank/DDBJ databases">
        <authorList>
            <person name="Polev D.E."/>
            <person name="Saitova A.T."/>
            <person name="Bogumilchik E.A."/>
            <person name="Kokorina G.I."/>
            <person name="Voskresenskaia E.A."/>
        </authorList>
    </citation>
    <scope>NUCLEOTIDE SEQUENCE</scope>
    <source>
        <strain evidence="1">2145 StPb PI</strain>
    </source>
</reference>
<name>A0AAW7K1A1_9GAMM</name>
<accession>A0AAW7K1A1</accession>
<comment type="caution">
    <text evidence="1">The sequence shown here is derived from an EMBL/GenBank/DDBJ whole genome shotgun (WGS) entry which is preliminary data.</text>
</comment>
<dbReference type="RefSeq" id="WP_289817757.1">
    <property type="nucleotide sequence ID" value="NZ_JAUEHU010000005.1"/>
</dbReference>
<evidence type="ECO:0000313" key="1">
    <source>
        <dbReference type="EMBL" id="MDN0087010.1"/>
    </source>
</evidence>
<protein>
    <submittedName>
        <fullName evidence="1">Uncharacterized protein</fullName>
    </submittedName>
</protein>
<sequence>MKNRPTEHACLMTTGKDTGETARFGQQVMSRVLPEITSPVR</sequence>
<organism evidence="1 2">
    <name type="scientific">Yersinia nurmii</name>
    <dbReference type="NCBI Taxonomy" id="685706"/>
    <lineage>
        <taxon>Bacteria</taxon>
        <taxon>Pseudomonadati</taxon>
        <taxon>Pseudomonadota</taxon>
        <taxon>Gammaproteobacteria</taxon>
        <taxon>Enterobacterales</taxon>
        <taxon>Yersiniaceae</taxon>
        <taxon>Yersinia</taxon>
    </lineage>
</organism>